<name>A0A445CDU9_ARAHY</name>
<comment type="caution">
    <text evidence="2">The sequence shown here is derived from an EMBL/GenBank/DDBJ whole genome shotgun (WGS) entry which is preliminary data.</text>
</comment>
<dbReference type="Proteomes" id="UP000289738">
    <property type="component" value="Chromosome A07"/>
</dbReference>
<accession>A0A445CDU9</accession>
<feature type="compositionally biased region" description="Basic and acidic residues" evidence="1">
    <location>
        <begin position="42"/>
        <end position="58"/>
    </location>
</feature>
<dbReference type="STRING" id="3818.A0A445CDU9"/>
<reference evidence="2 3" key="1">
    <citation type="submission" date="2019-01" db="EMBL/GenBank/DDBJ databases">
        <title>Sequencing of cultivated peanut Arachis hypogaea provides insights into genome evolution and oil improvement.</title>
        <authorList>
            <person name="Chen X."/>
        </authorList>
    </citation>
    <scope>NUCLEOTIDE SEQUENCE [LARGE SCALE GENOMIC DNA]</scope>
    <source>
        <strain evidence="3">cv. Fuhuasheng</strain>
        <tissue evidence="2">Leaves</tissue>
    </source>
</reference>
<keyword evidence="3" id="KW-1185">Reference proteome</keyword>
<gene>
    <name evidence="2" type="ORF">Ahy_A07g035449</name>
</gene>
<dbReference type="EMBL" id="SDMP01000007">
    <property type="protein sequence ID" value="RYR49132.1"/>
    <property type="molecule type" value="Genomic_DNA"/>
</dbReference>
<protein>
    <submittedName>
        <fullName evidence="2">Uncharacterized protein</fullName>
    </submittedName>
</protein>
<feature type="compositionally biased region" description="Basic and acidic residues" evidence="1">
    <location>
        <begin position="24"/>
        <end position="34"/>
    </location>
</feature>
<dbReference type="AlphaFoldDB" id="A0A445CDU9"/>
<proteinExistence type="predicted"/>
<feature type="region of interest" description="Disordered" evidence="1">
    <location>
        <begin position="18"/>
        <end position="58"/>
    </location>
</feature>
<evidence type="ECO:0000256" key="1">
    <source>
        <dbReference type="SAM" id="MobiDB-lite"/>
    </source>
</evidence>
<organism evidence="2 3">
    <name type="scientific">Arachis hypogaea</name>
    <name type="common">Peanut</name>
    <dbReference type="NCBI Taxonomy" id="3818"/>
    <lineage>
        <taxon>Eukaryota</taxon>
        <taxon>Viridiplantae</taxon>
        <taxon>Streptophyta</taxon>
        <taxon>Embryophyta</taxon>
        <taxon>Tracheophyta</taxon>
        <taxon>Spermatophyta</taxon>
        <taxon>Magnoliopsida</taxon>
        <taxon>eudicotyledons</taxon>
        <taxon>Gunneridae</taxon>
        <taxon>Pentapetalae</taxon>
        <taxon>rosids</taxon>
        <taxon>fabids</taxon>
        <taxon>Fabales</taxon>
        <taxon>Fabaceae</taxon>
        <taxon>Papilionoideae</taxon>
        <taxon>50 kb inversion clade</taxon>
        <taxon>dalbergioids sensu lato</taxon>
        <taxon>Dalbergieae</taxon>
        <taxon>Pterocarpus clade</taxon>
        <taxon>Arachis</taxon>
    </lineage>
</organism>
<sequence>MIHYIKFKCYLDTSLTHSHPPSTHTHEREEIRKEEHRKKKRRGEERGRKERKDEEIRRGCSVAAETPPPLLGLVAFVVLPPSGCCSAAKELEGSTPCHQFEGAYDFDSDDELQWLIEIEKVCTIPISSRYNDLMLRIFSKHPDLFPEEFEHFDDFTIASSWERFISKIEAICRL</sequence>
<evidence type="ECO:0000313" key="3">
    <source>
        <dbReference type="Proteomes" id="UP000289738"/>
    </source>
</evidence>
<evidence type="ECO:0000313" key="2">
    <source>
        <dbReference type="EMBL" id="RYR49132.1"/>
    </source>
</evidence>